<organism evidence="1 2">
    <name type="scientific">Candidatus Terrybacteria bacterium RIFCSPHIGHO2_01_FULL_48_17</name>
    <dbReference type="NCBI Taxonomy" id="1802362"/>
    <lineage>
        <taxon>Bacteria</taxon>
        <taxon>Candidatus Terryibacteriota</taxon>
    </lineage>
</organism>
<reference evidence="1 2" key="1">
    <citation type="journal article" date="2016" name="Nat. Commun.">
        <title>Thousands of microbial genomes shed light on interconnected biogeochemical processes in an aquifer system.</title>
        <authorList>
            <person name="Anantharaman K."/>
            <person name="Brown C.T."/>
            <person name="Hug L.A."/>
            <person name="Sharon I."/>
            <person name="Castelle C.J."/>
            <person name="Probst A.J."/>
            <person name="Thomas B.C."/>
            <person name="Singh A."/>
            <person name="Wilkins M.J."/>
            <person name="Karaoz U."/>
            <person name="Brodie E.L."/>
            <person name="Williams K.H."/>
            <person name="Hubbard S.S."/>
            <person name="Banfield J.F."/>
        </authorList>
    </citation>
    <scope>NUCLEOTIDE SEQUENCE [LARGE SCALE GENOMIC DNA]</scope>
</reference>
<dbReference type="InterPro" id="IPR035093">
    <property type="entry name" value="RelE/ParE_toxin_dom_sf"/>
</dbReference>
<evidence type="ECO:0000313" key="2">
    <source>
        <dbReference type="Proteomes" id="UP000177629"/>
    </source>
</evidence>
<dbReference type="SUPFAM" id="SSF143011">
    <property type="entry name" value="RelE-like"/>
    <property type="match status" value="1"/>
</dbReference>
<comment type="caution">
    <text evidence="1">The sequence shown here is derived from an EMBL/GenBank/DDBJ whole genome shotgun (WGS) entry which is preliminary data.</text>
</comment>
<proteinExistence type="predicted"/>
<protein>
    <submittedName>
        <fullName evidence="1">Uncharacterized protein</fullName>
    </submittedName>
</protein>
<dbReference type="AlphaFoldDB" id="A0A1G2PKM6"/>
<accession>A0A1G2PKM6</accession>
<dbReference type="STRING" id="1802362.A2806_04215"/>
<gene>
    <name evidence="1" type="ORF">A2806_04215</name>
</gene>
<sequence>MRFYFTAHFAARYRRLSPRAKTQTDKALGFLLRDLRHPSLHAKKYDETRGIWQVRVTKTYRLYFLIEGEAYVLLDVKTHPK</sequence>
<dbReference type="EMBL" id="MHSS01000002">
    <property type="protein sequence ID" value="OHA48870.1"/>
    <property type="molecule type" value="Genomic_DNA"/>
</dbReference>
<name>A0A1G2PKM6_9BACT</name>
<dbReference type="Proteomes" id="UP000177629">
    <property type="component" value="Unassembled WGS sequence"/>
</dbReference>
<evidence type="ECO:0000313" key="1">
    <source>
        <dbReference type="EMBL" id="OHA48870.1"/>
    </source>
</evidence>
<dbReference type="Gene3D" id="3.30.2310.20">
    <property type="entry name" value="RelE-like"/>
    <property type="match status" value="1"/>
</dbReference>